<evidence type="ECO:0000256" key="7">
    <source>
        <dbReference type="PIRSR" id="PIRSR016502-1"/>
    </source>
</evidence>
<protein>
    <submittedName>
        <fullName evidence="9">Urea transporter</fullName>
    </submittedName>
</protein>
<comment type="similarity">
    <text evidence="2">Belongs to the urea transporter family.</text>
</comment>
<dbReference type="RefSeq" id="WP_001832405.1">
    <property type="nucleotide sequence ID" value="NC_004461.1"/>
</dbReference>
<dbReference type="KEGG" id="sep:SE_1860"/>
<evidence type="ECO:0000256" key="2">
    <source>
        <dbReference type="ARBA" id="ARBA00005914"/>
    </source>
</evidence>
<feature type="transmembrane region" description="Helical" evidence="8">
    <location>
        <begin position="172"/>
        <end position="193"/>
    </location>
</feature>
<dbReference type="AlphaFoldDB" id="A0A0H2VHN2"/>
<feature type="transmembrane region" description="Helical" evidence="8">
    <location>
        <begin position="200"/>
        <end position="221"/>
    </location>
</feature>
<dbReference type="GeneID" id="50018039"/>
<comment type="subcellular location">
    <subcellularLocation>
        <location evidence="1">Cell membrane</location>
        <topology evidence="1">Multi-pass membrane protein</topology>
    </subcellularLocation>
</comment>
<evidence type="ECO:0000256" key="5">
    <source>
        <dbReference type="ARBA" id="ARBA00022989"/>
    </source>
</evidence>
<reference evidence="9 10" key="1">
    <citation type="journal article" date="2003" name="Mol. Microbiol.">
        <title>Genome-based analysis of virulence genes in a non-biofilm-forming Staphylococcus epidermidis strain (ATCC 12228).</title>
        <authorList>
            <person name="Zhang Y.Q."/>
            <person name="Ren S.X."/>
            <person name="Li H.L."/>
            <person name="Wang Y.X."/>
            <person name="Fu G."/>
            <person name="Yang J."/>
            <person name="Qin Z.Q."/>
            <person name="Miao Y.G."/>
            <person name="Wang W.Y."/>
            <person name="Chen R.S."/>
            <person name="Shen Y."/>
            <person name="Chen Z."/>
            <person name="Yuan Z.H."/>
            <person name="Zhao G.P."/>
            <person name="Qu D."/>
            <person name="Danchin A."/>
            <person name="Wen Y.M."/>
        </authorList>
    </citation>
    <scope>NUCLEOTIDE SEQUENCE [LARGE SCALE GENOMIC DNA]</scope>
    <source>
        <strain evidence="10">ATCC 12228 / FDA PCI 1200</strain>
    </source>
</reference>
<feature type="transmembrane region" description="Helical" evidence="8">
    <location>
        <begin position="88"/>
        <end position="106"/>
    </location>
</feature>
<dbReference type="Pfam" id="PF03253">
    <property type="entry name" value="UT"/>
    <property type="match status" value="1"/>
</dbReference>
<evidence type="ECO:0000256" key="3">
    <source>
        <dbReference type="ARBA" id="ARBA00022475"/>
    </source>
</evidence>
<dbReference type="InterPro" id="IPR017807">
    <property type="entry name" value="Urea_transporter_bac"/>
</dbReference>
<dbReference type="EMBL" id="AE015929">
    <property type="protein sequence ID" value="AAO05501.1"/>
    <property type="molecule type" value="Genomic_DNA"/>
</dbReference>
<dbReference type="OrthoDB" id="279428at2"/>
<dbReference type="Proteomes" id="UP000001411">
    <property type="component" value="Chromosome"/>
</dbReference>
<evidence type="ECO:0000313" key="10">
    <source>
        <dbReference type="Proteomes" id="UP000001411"/>
    </source>
</evidence>
<keyword evidence="4 8" id="KW-0812">Transmembrane</keyword>
<dbReference type="InterPro" id="IPR029020">
    <property type="entry name" value="Ammonium/urea_transptr"/>
</dbReference>
<evidence type="ECO:0000256" key="6">
    <source>
        <dbReference type="ARBA" id="ARBA00023136"/>
    </source>
</evidence>
<evidence type="ECO:0000256" key="1">
    <source>
        <dbReference type="ARBA" id="ARBA00004651"/>
    </source>
</evidence>
<dbReference type="HOGENOM" id="CLU_047509_0_1_9"/>
<gene>
    <name evidence="9" type="ordered locus">SE_1860</name>
</gene>
<feature type="transmembrane region" description="Helical" evidence="8">
    <location>
        <begin position="115"/>
        <end position="132"/>
    </location>
</feature>
<accession>A0A0H2VHN2</accession>
<dbReference type="GO" id="GO:0015204">
    <property type="term" value="F:urea transmembrane transporter activity"/>
    <property type="evidence" value="ECO:0007669"/>
    <property type="project" value="InterPro"/>
</dbReference>
<dbReference type="PIRSF" id="PIRSF016502">
    <property type="entry name" value="Urea_transporter"/>
    <property type="match status" value="1"/>
</dbReference>
<feature type="transmembrane region" description="Helical" evidence="8">
    <location>
        <begin position="24"/>
        <end position="52"/>
    </location>
</feature>
<feature type="transmembrane region" description="Helical" evidence="8">
    <location>
        <begin position="250"/>
        <end position="272"/>
    </location>
</feature>
<keyword evidence="3" id="KW-1003">Cell membrane</keyword>
<dbReference type="InterPro" id="IPR004937">
    <property type="entry name" value="Urea_transporter"/>
</dbReference>
<dbReference type="PATRIC" id="fig|176280.10.peg.1817"/>
<feature type="transmembrane region" description="Helical" evidence="8">
    <location>
        <begin position="227"/>
        <end position="243"/>
    </location>
</feature>
<name>A0A0H2VHN2_STAES</name>
<keyword evidence="6 8" id="KW-0472">Membrane</keyword>
<dbReference type="GO" id="GO:0005886">
    <property type="term" value="C:plasma membrane"/>
    <property type="evidence" value="ECO:0007669"/>
    <property type="project" value="UniProtKB-SubCell"/>
</dbReference>
<evidence type="ECO:0000256" key="4">
    <source>
        <dbReference type="ARBA" id="ARBA00022692"/>
    </source>
</evidence>
<feature type="transmembrane region" description="Helical" evidence="8">
    <location>
        <begin position="278"/>
        <end position="295"/>
    </location>
</feature>
<dbReference type="PANTHER" id="PTHR10464">
    <property type="entry name" value="UREA TRANSPORTER"/>
    <property type="match status" value="1"/>
</dbReference>
<dbReference type="Gene3D" id="1.10.3430.10">
    <property type="entry name" value="Ammonium transporter AmtB like domains"/>
    <property type="match status" value="1"/>
</dbReference>
<evidence type="ECO:0000313" key="9">
    <source>
        <dbReference type="EMBL" id="AAO05501.1"/>
    </source>
</evidence>
<sequence>MKLIKVILSSISQVVLINNPYTGLFILIGLFAVNWKVGISAMIASVMTWILAPYMNYTKEEIESGLAGFNPVLTAIALTLFLDSNWSGILITFVATILTLPIGAAVREVLKPHKIAFLTSPYVIMTWITLLIPNQLKTLHTQIDIIPEHIEKVSLNNDHTRVHFFQSVLDGFGQIFLMPSIIGGLLILIGIFIGSKKAGIVSIIANIIGFLIIILLGGDYSSINEGIFGYNVVLSAIALGVTFETAIHSYLAMILGIVLTAFIHLGLSTLLAPLGLPTLTWPFIFATWIMLFAGIKNQSV</sequence>
<dbReference type="PANTHER" id="PTHR10464:SF4">
    <property type="entry name" value="UREA TRANSPORTER"/>
    <property type="match status" value="1"/>
</dbReference>
<proteinExistence type="inferred from homology"/>
<dbReference type="eggNOG" id="COG4413">
    <property type="taxonomic scope" value="Bacteria"/>
</dbReference>
<organism evidence="9 10">
    <name type="scientific">Staphylococcus epidermidis (strain ATCC 12228 / FDA PCI 1200)</name>
    <dbReference type="NCBI Taxonomy" id="176280"/>
    <lineage>
        <taxon>Bacteria</taxon>
        <taxon>Bacillati</taxon>
        <taxon>Bacillota</taxon>
        <taxon>Bacilli</taxon>
        <taxon>Bacillales</taxon>
        <taxon>Staphylococcaceae</taxon>
        <taxon>Staphylococcus</taxon>
    </lineage>
</organism>
<evidence type="ECO:0000256" key="8">
    <source>
        <dbReference type="SAM" id="Phobius"/>
    </source>
</evidence>
<dbReference type="NCBIfam" id="TIGR03441">
    <property type="entry name" value="urea_trans_yut"/>
    <property type="match status" value="1"/>
</dbReference>
<keyword evidence="5 8" id="KW-1133">Transmembrane helix</keyword>
<feature type="site" description="Important for channel permeability" evidence="7">
    <location>
        <position position="280"/>
    </location>
</feature>